<evidence type="ECO:0000313" key="3">
    <source>
        <dbReference type="Proteomes" id="UP001139994"/>
    </source>
</evidence>
<dbReference type="Proteomes" id="UP001139994">
    <property type="component" value="Unassembled WGS sequence"/>
</dbReference>
<dbReference type="RefSeq" id="WP_050704964.1">
    <property type="nucleotide sequence ID" value="NZ_JABWRJ020000005.1"/>
</dbReference>
<reference evidence="2" key="4">
    <citation type="submission" date="2022-09" db="EMBL/GenBank/DDBJ databases">
        <authorList>
            <person name="Cesa-Luna C."/>
            <person name="Girard L."/>
            <person name="Lood C."/>
            <person name="Hofte M."/>
            <person name="De Mot R."/>
        </authorList>
    </citation>
    <scope>NUCLEOTIDE SEQUENCE</scope>
    <source>
        <strain evidence="2">COR51</strain>
    </source>
</reference>
<comment type="caution">
    <text evidence="1">The sequence shown here is derived from an EMBL/GenBank/DDBJ whole genome shotgun (WGS) entry which is preliminary data.</text>
</comment>
<organism evidence="1">
    <name type="scientific">Pseudomonas peradeniyensis</name>
    <dbReference type="NCBI Taxonomy" id="2745488"/>
    <lineage>
        <taxon>Bacteria</taxon>
        <taxon>Pseudomonadati</taxon>
        <taxon>Pseudomonadota</taxon>
        <taxon>Gammaproteobacteria</taxon>
        <taxon>Pseudomonadales</taxon>
        <taxon>Pseudomonadaceae</taxon>
        <taxon>Pseudomonas</taxon>
    </lineage>
</organism>
<keyword evidence="3" id="KW-1185">Reference proteome</keyword>
<gene>
    <name evidence="1" type="ORF">HU751_15930</name>
    <name evidence="2" type="ORF">OC929_09985</name>
</gene>
<dbReference type="EMBL" id="JAOSLA010000011">
    <property type="protein sequence ID" value="MCU7238382.1"/>
    <property type="molecule type" value="Genomic_DNA"/>
</dbReference>
<dbReference type="EMBL" id="JABWRJ010000020">
    <property type="protein sequence ID" value="MBC3447271.1"/>
    <property type="molecule type" value="Genomic_DNA"/>
</dbReference>
<evidence type="ECO:0000313" key="1">
    <source>
        <dbReference type="EMBL" id="MBC3447271.1"/>
    </source>
</evidence>
<sequence length="110" mass="12424">MIPSHFERFMQFVLTHTQNGDLQWGIGEGGSFVASHEEITLIISSDYDPDRDINTFWFRLNGSTRSTPFSVSEKEQGYGLMKSIFEEVTANANDVKSDMEKFMAGFSRGA</sequence>
<reference evidence="2" key="3">
    <citation type="journal article" date="2022" name="Microbiol. Spectr.">
        <title>An Nuclear Magnetic Resonance Fingerprint Matching Approach for the Identification and Structural Re-Evaluation of Pseudomonas Lipopeptides.</title>
        <authorList>
            <person name="De Roo V."/>
            <person name="Verleysen Y."/>
            <person name="Kovacs B."/>
            <person name="De Vleeschouwer M."/>
            <person name="Muangkaew P."/>
            <person name="Girard L."/>
            <person name="Hofte M."/>
            <person name="De Mot R."/>
            <person name="Madder A."/>
            <person name="Geudens N."/>
            <person name="Martins J.C."/>
        </authorList>
    </citation>
    <scope>NUCLEOTIDE SEQUENCE</scope>
    <source>
        <strain evidence="2">COR51</strain>
    </source>
</reference>
<reference evidence="1" key="2">
    <citation type="submission" date="2020-07" db="EMBL/GenBank/DDBJ databases">
        <authorList>
            <person name="Lood C."/>
            <person name="Girard L."/>
        </authorList>
    </citation>
    <scope>NUCLEOTIDE SEQUENCE</scope>
    <source>
        <strain evidence="1">BW13M1</strain>
    </source>
</reference>
<reference evidence="2" key="5">
    <citation type="journal article" date="2023" name="mSystems">
        <title>Charting the Lipopeptidome of Nonpathogenic Pseudomonas.</title>
        <authorList>
            <person name="Cesa-Luna C."/>
            <person name="Geudens N."/>
            <person name="Girard L."/>
            <person name="De Roo V."/>
            <person name="Maklad H.R."/>
            <person name="Martins J.C."/>
            <person name="Hofte M."/>
            <person name="De Mot R."/>
        </authorList>
    </citation>
    <scope>NUCLEOTIDE SEQUENCE</scope>
    <source>
        <strain evidence="2">COR51</strain>
    </source>
</reference>
<proteinExistence type="predicted"/>
<protein>
    <submittedName>
        <fullName evidence="1">Uncharacterized protein</fullName>
    </submittedName>
</protein>
<reference evidence="1" key="1">
    <citation type="journal article" date="2020" name="Microorganisms">
        <title>Reliable Identification of Environmental Pseudomonas Isolates Using the rpoD Gene.</title>
        <authorList>
            <consortium name="The Broad Institute Genome Sequencing Platform"/>
            <person name="Girard L."/>
            <person name="Lood C."/>
            <person name="Rokni-Zadeh H."/>
            <person name="van Noort V."/>
            <person name="Lavigne R."/>
            <person name="De Mot R."/>
        </authorList>
    </citation>
    <scope>NUCLEOTIDE SEQUENCE</scope>
    <source>
        <strain evidence="1">BW13M1</strain>
    </source>
</reference>
<accession>A0A923GB39</accession>
<dbReference type="AlphaFoldDB" id="A0A923GB39"/>
<evidence type="ECO:0000313" key="2">
    <source>
        <dbReference type="EMBL" id="MCU7238382.1"/>
    </source>
</evidence>
<name>A0A923GB39_9PSED</name>